<proteinExistence type="predicted"/>
<keyword evidence="2" id="KW-1185">Reference proteome</keyword>
<protein>
    <submittedName>
        <fullName evidence="1">NADH dehydrogenase [ubiquinone] 1 alpha subcomplex assembly factor 3</fullName>
    </submittedName>
</protein>
<dbReference type="GO" id="GO:0032981">
    <property type="term" value="P:mitochondrial respiratory chain complex I assembly"/>
    <property type="evidence" value="ECO:0007669"/>
    <property type="project" value="TreeGrafter"/>
</dbReference>
<accession>A0AAD9QT62</accession>
<dbReference type="Proteomes" id="UP001249851">
    <property type="component" value="Unassembled WGS sequence"/>
</dbReference>
<dbReference type="AlphaFoldDB" id="A0AAD9QT62"/>
<dbReference type="InterPro" id="IPR007523">
    <property type="entry name" value="NDUFAF3/AAMDC"/>
</dbReference>
<dbReference type="PANTHER" id="PTHR21192:SF2">
    <property type="entry name" value="NADH DEHYDROGENASE [UBIQUINONE] 1 ALPHA SUBCOMPLEX ASSEMBLY FACTOR 3"/>
    <property type="match status" value="1"/>
</dbReference>
<dbReference type="GO" id="GO:0005743">
    <property type="term" value="C:mitochondrial inner membrane"/>
    <property type="evidence" value="ECO:0007669"/>
    <property type="project" value="TreeGrafter"/>
</dbReference>
<evidence type="ECO:0000313" key="1">
    <source>
        <dbReference type="EMBL" id="KAK2567028.1"/>
    </source>
</evidence>
<dbReference type="EMBL" id="JARQWQ010000015">
    <property type="protein sequence ID" value="KAK2567028.1"/>
    <property type="molecule type" value="Genomic_DNA"/>
</dbReference>
<dbReference type="SUPFAM" id="SSF64076">
    <property type="entry name" value="MTH938-like"/>
    <property type="match status" value="1"/>
</dbReference>
<reference evidence="1" key="1">
    <citation type="journal article" date="2023" name="G3 (Bethesda)">
        <title>Whole genome assembly and annotation of the endangered Caribbean coral Acropora cervicornis.</title>
        <authorList>
            <person name="Selwyn J.D."/>
            <person name="Vollmer S.V."/>
        </authorList>
    </citation>
    <scope>NUCLEOTIDE SEQUENCE</scope>
    <source>
        <strain evidence="1">K2</strain>
    </source>
</reference>
<name>A0AAD9QT62_ACRCE</name>
<organism evidence="1 2">
    <name type="scientific">Acropora cervicornis</name>
    <name type="common">Staghorn coral</name>
    <dbReference type="NCBI Taxonomy" id="6130"/>
    <lineage>
        <taxon>Eukaryota</taxon>
        <taxon>Metazoa</taxon>
        <taxon>Cnidaria</taxon>
        <taxon>Anthozoa</taxon>
        <taxon>Hexacorallia</taxon>
        <taxon>Scleractinia</taxon>
        <taxon>Astrocoeniina</taxon>
        <taxon>Acroporidae</taxon>
        <taxon>Acropora</taxon>
    </lineage>
</organism>
<evidence type="ECO:0000313" key="2">
    <source>
        <dbReference type="Proteomes" id="UP001249851"/>
    </source>
</evidence>
<dbReference type="Gene3D" id="3.40.1230.10">
    <property type="entry name" value="MTH938-like"/>
    <property type="match status" value="1"/>
</dbReference>
<comment type="caution">
    <text evidence="1">The sequence shown here is derived from an EMBL/GenBank/DDBJ whole genome shotgun (WGS) entry which is preliminary data.</text>
</comment>
<dbReference type="PANTHER" id="PTHR21192">
    <property type="entry name" value="NUCLEAR PROTEIN E3-3"/>
    <property type="match status" value="1"/>
</dbReference>
<dbReference type="InterPro" id="IPR036748">
    <property type="entry name" value="MTH938-like_sf"/>
</dbReference>
<sequence>MATLFRCSKYILRRSTSIIPRRFEQHSVEKEPFKTTVTFITDIKEKDGMKSYPPYVTSYSSQGFNVKGIKVVGSVAILPTIFYHWRIKRPEDITAESLSLFTIMEPPIGKCISNIQFSIGGNTVGWSCPYTTYIN</sequence>
<gene>
    <name evidence="1" type="ORF">P5673_008804</name>
</gene>
<reference evidence="1" key="2">
    <citation type="journal article" date="2023" name="Science">
        <title>Genomic signatures of disease resistance in endangered staghorn corals.</title>
        <authorList>
            <person name="Vollmer S.V."/>
            <person name="Selwyn J.D."/>
            <person name="Despard B.A."/>
            <person name="Roesel C.L."/>
        </authorList>
    </citation>
    <scope>NUCLEOTIDE SEQUENCE</scope>
    <source>
        <strain evidence="1">K2</strain>
    </source>
</reference>